<dbReference type="STRING" id="1265819.PGRAN_12374"/>
<dbReference type="InterPro" id="IPR029050">
    <property type="entry name" value="Immunoprotect_excell_Ig-like"/>
</dbReference>
<comment type="caution">
    <text evidence="3">The sequence shown here is derived from an EMBL/GenBank/DDBJ whole genome shotgun (WGS) entry which is preliminary data.</text>
</comment>
<keyword evidence="1" id="KW-0732">Signal</keyword>
<dbReference type="Pfam" id="PF11611">
    <property type="entry name" value="DUF4352"/>
    <property type="match status" value="1"/>
</dbReference>
<keyword evidence="4" id="KW-1185">Reference proteome</keyword>
<sequence>MATTLFVSSTLLVGCGDTSAKKVETSKVSETKKQEQTQGDINKAKETKQLIITPVSVSNEVSPEENKKGNKLIKIHYKIKNKSTTDFTVAANDFIINIGENYYYMGSGINFADTIKPGQTSEGDGYYEIPKGFDTYKLMYQPLDSDEKAAWNIIAEMKK</sequence>
<gene>
    <name evidence="3" type="ORF">PGRAN_12374</name>
</gene>
<dbReference type="Gene3D" id="2.60.40.1240">
    <property type="match status" value="1"/>
</dbReference>
<feature type="domain" description="DUF4352" evidence="2">
    <location>
        <begin position="41"/>
        <end position="146"/>
    </location>
</feature>
<dbReference type="AlphaFoldDB" id="W7B5P5"/>
<reference evidence="3 4" key="1">
    <citation type="journal article" date="2014" name="Int. J. Syst. Evol. Microbiol.">
        <title>Listeria floridensis sp. nov., Listeria aquatica sp. nov., Listeria cornellensis sp. nov., Listeria riparia sp. nov. and Listeria grandensis sp. nov., from agricultural and natural environments.</title>
        <authorList>
            <person name="den Bakker H.C."/>
            <person name="Warchocki S."/>
            <person name="Wright E.M."/>
            <person name="Allred A.F."/>
            <person name="Ahlstrom C."/>
            <person name="Manuel C.S."/>
            <person name="Stasiewicz M.J."/>
            <person name="Burrell A."/>
            <person name="Roof S."/>
            <person name="Strawn L."/>
            <person name="Fortes E.D."/>
            <person name="Nightingale K.K."/>
            <person name="Kephart D."/>
            <person name="Wiedmann M."/>
        </authorList>
    </citation>
    <scope>NUCLEOTIDE SEQUENCE [LARGE SCALE GENOMIC DNA]</scope>
    <source>
        <strain evidence="4">FSL F6-971</strain>
    </source>
</reference>
<dbReference type="Proteomes" id="UP000019253">
    <property type="component" value="Unassembled WGS sequence"/>
</dbReference>
<dbReference type="EMBL" id="AODD01000020">
    <property type="protein sequence ID" value="EUJ22639.1"/>
    <property type="molecule type" value="Genomic_DNA"/>
</dbReference>
<evidence type="ECO:0000256" key="1">
    <source>
        <dbReference type="ARBA" id="ARBA00022729"/>
    </source>
</evidence>
<dbReference type="PATRIC" id="fig|1265819.5.peg.2473"/>
<dbReference type="InterPro" id="IPR029051">
    <property type="entry name" value="DUF4352"/>
</dbReference>
<proteinExistence type="predicted"/>
<organism evidence="3 4">
    <name type="scientific">Listeria grandensis FSL F6-0971</name>
    <dbReference type="NCBI Taxonomy" id="1265819"/>
    <lineage>
        <taxon>Bacteria</taxon>
        <taxon>Bacillati</taxon>
        <taxon>Bacillota</taxon>
        <taxon>Bacilli</taxon>
        <taxon>Bacillales</taxon>
        <taxon>Listeriaceae</taxon>
        <taxon>Listeria</taxon>
    </lineage>
</organism>
<evidence type="ECO:0000313" key="3">
    <source>
        <dbReference type="EMBL" id="EUJ22639.1"/>
    </source>
</evidence>
<name>W7B5P5_9LIST</name>
<accession>W7B5P5</accession>
<protein>
    <recommendedName>
        <fullName evidence="2">DUF4352 domain-containing protein</fullName>
    </recommendedName>
</protein>
<evidence type="ECO:0000313" key="4">
    <source>
        <dbReference type="Proteomes" id="UP000019253"/>
    </source>
</evidence>
<evidence type="ECO:0000259" key="2">
    <source>
        <dbReference type="Pfam" id="PF11611"/>
    </source>
</evidence>